<dbReference type="PANTHER" id="PTHR14296">
    <property type="entry name" value="REMODELING AND SPACING FACTOR 1"/>
    <property type="match status" value="1"/>
</dbReference>
<feature type="compositionally biased region" description="Basic and acidic residues" evidence="4">
    <location>
        <begin position="328"/>
        <end position="366"/>
    </location>
</feature>
<dbReference type="EMBL" id="CDHN01000003">
    <property type="protein sequence ID" value="CEJ90206.1"/>
    <property type="molecule type" value="Genomic_DNA"/>
</dbReference>
<dbReference type="InterPro" id="IPR019786">
    <property type="entry name" value="Zinc_finger_PHD-type_CS"/>
</dbReference>
<feature type="compositionally biased region" description="Basic residues" evidence="4">
    <location>
        <begin position="198"/>
        <end position="216"/>
    </location>
</feature>
<evidence type="ECO:0000256" key="4">
    <source>
        <dbReference type="SAM" id="MobiDB-lite"/>
    </source>
</evidence>
<feature type="compositionally biased region" description="Low complexity" evidence="4">
    <location>
        <begin position="712"/>
        <end position="729"/>
    </location>
</feature>
<dbReference type="Gene3D" id="3.30.40.10">
    <property type="entry name" value="Zinc/RING finger domain, C3HC4 (zinc finger)"/>
    <property type="match status" value="1"/>
</dbReference>
<dbReference type="GO" id="GO:0008270">
    <property type="term" value="F:zinc ion binding"/>
    <property type="evidence" value="ECO:0007669"/>
    <property type="project" value="UniProtKB-KW"/>
</dbReference>
<feature type="compositionally biased region" description="Low complexity" evidence="4">
    <location>
        <begin position="582"/>
        <end position="594"/>
    </location>
</feature>
<sequence>MPSRSNPIAVAQSQPPGDSSPALHRLRNMWQFANLCQWIYMFGKVAKIDESIEIEDLEMECLKPSSPVLTDLALALLKLVSQHRGLTTDILDDQLRKQYLYHLPDNNPLGSVEEDTAQSFVDLDSFQKIIILQQLTQWAMAYPEKLRDKMEEQKDQDQATWRIEPYGWDGEDRTYFVLDDNRVYRLSDAPEPPAPIKPVKKRKSYASGRRLSKRRRTIDADEGPDVEDGLEHTESQAAVPEEAADASLGGMKWECVAITLPDVQTLINGFRKTRDGNEKVLRQQLEDHLLPILEKQEESRKRKEIQRERELLNLAKMATAKRSSRLANKAEVKKQEEHEREEEEKQKLDALFRKKQEQEQRKLEKQRDERLFARERRLKERETRRKRHQEELAQLSGDGVLPMDGSMRMSERCLHAEIERNKQALEQLDEEEEDWTFDCVCGLYGQVDDGAHSVACERCNIWQHSQCIGITEMEAEDAAFHFICANCKRRLETPRKTIKIKVRSSAGKDKDDQTPRGSTASPESRRGLVETNPPSTKPLTLLETELASKPTQLTTTVIDIPKVNQPPTSNQPQVVQPTLSNTQPKSQTPTTQTPLGPVIRSVPEATEKEREIAIPVVSAREPSSTVAIDINTGMMPETTQLYTLGKRQPSPSNTPADFLANNQPITLSNTTIPTQKPSTVLPPYVTNAPAPVAPVAPRADNHLPLPMQQLLAPKSSPPSVSSAPSQDAAMPAREPHMAQPPPVIQHTHSNMSPPIPPNPSIESTH</sequence>
<feature type="region of interest" description="Disordered" evidence="4">
    <location>
        <begin position="498"/>
        <end position="539"/>
    </location>
</feature>
<feature type="region of interest" description="Disordered" evidence="4">
    <location>
        <begin position="319"/>
        <end position="366"/>
    </location>
</feature>
<dbReference type="PANTHER" id="PTHR14296:SF3">
    <property type="entry name" value="DIKAR, ISOFORM F"/>
    <property type="match status" value="1"/>
</dbReference>
<keyword evidence="7" id="KW-1185">Reference proteome</keyword>
<dbReference type="SUPFAM" id="SSF57903">
    <property type="entry name" value="FYVE/PHD zinc finger"/>
    <property type="match status" value="1"/>
</dbReference>
<accession>A0A0A1SZI2</accession>
<keyword evidence="3" id="KW-0862">Zinc</keyword>
<evidence type="ECO:0000313" key="7">
    <source>
        <dbReference type="Proteomes" id="UP000039046"/>
    </source>
</evidence>
<dbReference type="GO" id="GO:0006355">
    <property type="term" value="P:regulation of DNA-templated transcription"/>
    <property type="evidence" value="ECO:0007669"/>
    <property type="project" value="InterPro"/>
</dbReference>
<feature type="domain" description="Zinc finger PHD-type" evidence="5">
    <location>
        <begin position="438"/>
        <end position="488"/>
    </location>
</feature>
<dbReference type="AlphaFoldDB" id="A0A0A1SZI2"/>
<organism evidence="6 7">
    <name type="scientific">[Torrubiella] hemipterigena</name>
    <dbReference type="NCBI Taxonomy" id="1531966"/>
    <lineage>
        <taxon>Eukaryota</taxon>
        <taxon>Fungi</taxon>
        <taxon>Dikarya</taxon>
        <taxon>Ascomycota</taxon>
        <taxon>Pezizomycotina</taxon>
        <taxon>Sordariomycetes</taxon>
        <taxon>Hypocreomycetidae</taxon>
        <taxon>Hypocreales</taxon>
        <taxon>Clavicipitaceae</taxon>
        <taxon>Clavicipitaceae incertae sedis</taxon>
        <taxon>'Torrubiella' clade</taxon>
    </lineage>
</organism>
<feature type="region of interest" description="Disordered" evidence="4">
    <location>
        <begin position="1"/>
        <end position="20"/>
    </location>
</feature>
<proteinExistence type="predicted"/>
<keyword evidence="1" id="KW-0479">Metal-binding</keyword>
<dbReference type="SMART" id="SM00249">
    <property type="entry name" value="PHD"/>
    <property type="match status" value="1"/>
</dbReference>
<dbReference type="Pfam" id="PF00628">
    <property type="entry name" value="PHD"/>
    <property type="match status" value="1"/>
</dbReference>
<evidence type="ECO:0000313" key="6">
    <source>
        <dbReference type="EMBL" id="CEJ90206.1"/>
    </source>
</evidence>
<name>A0A0A1SZI2_9HYPO</name>
<dbReference type="GO" id="GO:0031213">
    <property type="term" value="C:RSF complex"/>
    <property type="evidence" value="ECO:0007669"/>
    <property type="project" value="InterPro"/>
</dbReference>
<gene>
    <name evidence="6" type="ORF">VHEMI06005</name>
</gene>
<evidence type="ECO:0000256" key="3">
    <source>
        <dbReference type="ARBA" id="ARBA00022833"/>
    </source>
</evidence>
<feature type="compositionally biased region" description="Polar residues" evidence="4">
    <location>
        <begin position="1"/>
        <end position="17"/>
    </location>
</feature>
<feature type="compositionally biased region" description="Polar residues" evidence="4">
    <location>
        <begin position="565"/>
        <end position="581"/>
    </location>
</feature>
<evidence type="ECO:0000256" key="1">
    <source>
        <dbReference type="ARBA" id="ARBA00022723"/>
    </source>
</evidence>
<dbReference type="InterPro" id="IPR011011">
    <property type="entry name" value="Znf_FYVE_PHD"/>
</dbReference>
<evidence type="ECO:0000259" key="5">
    <source>
        <dbReference type="SMART" id="SM00249"/>
    </source>
</evidence>
<dbReference type="InterPro" id="IPR019787">
    <property type="entry name" value="Znf_PHD-finger"/>
</dbReference>
<dbReference type="InterPro" id="IPR028938">
    <property type="entry name" value="Rsf1-like"/>
</dbReference>
<dbReference type="InterPro" id="IPR001965">
    <property type="entry name" value="Znf_PHD"/>
</dbReference>
<dbReference type="InterPro" id="IPR013083">
    <property type="entry name" value="Znf_RING/FYVE/PHD"/>
</dbReference>
<dbReference type="OrthoDB" id="303107at2759"/>
<dbReference type="STRING" id="1531966.A0A0A1SZI2"/>
<evidence type="ECO:0000256" key="2">
    <source>
        <dbReference type="ARBA" id="ARBA00022771"/>
    </source>
</evidence>
<feature type="region of interest" description="Disordered" evidence="4">
    <location>
        <begin position="557"/>
        <end position="597"/>
    </location>
</feature>
<feature type="region of interest" description="Disordered" evidence="4">
    <location>
        <begin position="187"/>
        <end position="245"/>
    </location>
</feature>
<keyword evidence="2" id="KW-0863">Zinc-finger</keyword>
<feature type="region of interest" description="Disordered" evidence="4">
    <location>
        <begin position="707"/>
        <end position="765"/>
    </location>
</feature>
<dbReference type="HOGENOM" id="CLU_015602_0_0_1"/>
<reference evidence="6 7" key="1">
    <citation type="journal article" date="2015" name="Genome Announc.">
        <title>Draft Genome Sequence and Gene Annotation of the Entomopathogenic Fungus Verticillium hemipterigenum.</title>
        <authorList>
            <person name="Horn F."/>
            <person name="Habel A."/>
            <person name="Scharf D.H."/>
            <person name="Dworschak J."/>
            <person name="Brakhage A.A."/>
            <person name="Guthke R."/>
            <person name="Hertweck C."/>
            <person name="Linde J."/>
        </authorList>
    </citation>
    <scope>NUCLEOTIDE SEQUENCE [LARGE SCALE GENOMIC DNA]</scope>
</reference>
<dbReference type="PROSITE" id="PS01359">
    <property type="entry name" value="ZF_PHD_1"/>
    <property type="match status" value="1"/>
</dbReference>
<dbReference type="Proteomes" id="UP000039046">
    <property type="component" value="Unassembled WGS sequence"/>
</dbReference>
<protein>
    <recommendedName>
        <fullName evidence="5">Zinc finger PHD-type domain-containing protein</fullName>
    </recommendedName>
</protein>